<comment type="caution">
    <text evidence="2">The sequence shown here is derived from an EMBL/GenBank/DDBJ whole genome shotgun (WGS) entry which is preliminary data.</text>
</comment>
<dbReference type="Proteomes" id="UP000236333">
    <property type="component" value="Unassembled WGS sequence"/>
</dbReference>
<proteinExistence type="predicted"/>
<protein>
    <submittedName>
        <fullName evidence="2">Uncharacterized protein</fullName>
    </submittedName>
</protein>
<feature type="region of interest" description="Disordered" evidence="1">
    <location>
        <begin position="1"/>
        <end position="20"/>
    </location>
</feature>
<feature type="compositionally biased region" description="Basic and acidic residues" evidence="1">
    <location>
        <begin position="96"/>
        <end position="105"/>
    </location>
</feature>
<keyword evidence="3" id="KW-1185">Reference proteome</keyword>
<accession>A0A2J8AGH3</accession>
<evidence type="ECO:0000256" key="1">
    <source>
        <dbReference type="SAM" id="MobiDB-lite"/>
    </source>
</evidence>
<dbReference type="OrthoDB" id="533530at2759"/>
<dbReference type="AlphaFoldDB" id="A0A2J8AGH3"/>
<evidence type="ECO:0000313" key="2">
    <source>
        <dbReference type="EMBL" id="PNH11602.1"/>
    </source>
</evidence>
<reference evidence="2 3" key="1">
    <citation type="journal article" date="2017" name="Mol. Biol. Evol.">
        <title>The 4-celled Tetrabaena socialis nuclear genome reveals the essential components for genetic control of cell number at the origin of multicellularity in the volvocine lineage.</title>
        <authorList>
            <person name="Featherston J."/>
            <person name="Arakaki Y."/>
            <person name="Hanschen E.R."/>
            <person name="Ferris P.J."/>
            <person name="Michod R.E."/>
            <person name="Olson B.J.S.C."/>
            <person name="Nozaki H."/>
            <person name="Durand P.M."/>
        </authorList>
    </citation>
    <scope>NUCLEOTIDE SEQUENCE [LARGE SCALE GENOMIC DNA]</scope>
    <source>
        <strain evidence="2 3">NIES-571</strain>
    </source>
</reference>
<gene>
    <name evidence="2" type="ORF">TSOC_001560</name>
</gene>
<dbReference type="EMBL" id="PGGS01000026">
    <property type="protein sequence ID" value="PNH11602.1"/>
    <property type="molecule type" value="Genomic_DNA"/>
</dbReference>
<name>A0A2J8AGH3_9CHLO</name>
<organism evidence="2 3">
    <name type="scientific">Tetrabaena socialis</name>
    <dbReference type="NCBI Taxonomy" id="47790"/>
    <lineage>
        <taxon>Eukaryota</taxon>
        <taxon>Viridiplantae</taxon>
        <taxon>Chlorophyta</taxon>
        <taxon>core chlorophytes</taxon>
        <taxon>Chlorophyceae</taxon>
        <taxon>CS clade</taxon>
        <taxon>Chlamydomonadales</taxon>
        <taxon>Tetrabaenaceae</taxon>
        <taxon>Tetrabaena</taxon>
    </lineage>
</organism>
<sequence>MPEEVATGSEEAGPSSSGLPEFIASPKFSGAKAGYVFKSDALGVGYYVDVPFAEKARAAAEASKAKPTVIKSSSTMLKSLQKRGPVVIPSNAPKKAKTDDKKDGKAVPAYLREMERYKSLSCSADTKHDRPLVK</sequence>
<feature type="region of interest" description="Disordered" evidence="1">
    <location>
        <begin position="81"/>
        <end position="105"/>
    </location>
</feature>
<evidence type="ECO:0000313" key="3">
    <source>
        <dbReference type="Proteomes" id="UP000236333"/>
    </source>
</evidence>